<sequence length="232" mass="23923">MALTRPAPADLAQLRARLARVERRQADVPVLPAPSALAGILPEPGLRRGSVYALPEASSSLLLAMLAAPSQAGSWCAIVGHPALGVEAAEDYGIALDRLALVAEPGPRWLSVVSALAEVVPVIGVRPGSGIRPAEASRLSARLRDRGGVLLVTGAWPDAHAVLEVESPVWSGLEDGHGLLAAREVTVSVVGRRSPVPRRARMQLPGPEGAMVGLSPVIADAPRIPAPLSAVG</sequence>
<dbReference type="Proteomes" id="UP001323798">
    <property type="component" value="Chromosome"/>
</dbReference>
<reference evidence="1 2" key="1">
    <citation type="submission" date="2023-11" db="EMBL/GenBank/DDBJ databases">
        <title>Genome sequence of Microbacterium rhizosphaerae KACC 19337.</title>
        <authorList>
            <person name="Choi H."/>
            <person name="Kim S."/>
            <person name="Kim Y."/>
            <person name="Kwon S.-W."/>
            <person name="Heo J."/>
        </authorList>
    </citation>
    <scope>NUCLEOTIDE SEQUENCE [LARGE SCALE GENOMIC DNA]</scope>
    <source>
        <strain evidence="1 2">KACC 19337</strain>
    </source>
</reference>
<protein>
    <recommendedName>
        <fullName evidence="3">Protein ImuA</fullName>
    </recommendedName>
</protein>
<proteinExistence type="predicted"/>
<evidence type="ECO:0000313" key="2">
    <source>
        <dbReference type="Proteomes" id="UP001323798"/>
    </source>
</evidence>
<evidence type="ECO:0000313" key="1">
    <source>
        <dbReference type="EMBL" id="WPR91225.1"/>
    </source>
</evidence>
<dbReference type="EMBL" id="CP139368">
    <property type="protein sequence ID" value="WPR91225.1"/>
    <property type="molecule type" value="Genomic_DNA"/>
</dbReference>
<accession>A0ABZ0SR40</accession>
<evidence type="ECO:0008006" key="3">
    <source>
        <dbReference type="Google" id="ProtNLM"/>
    </source>
</evidence>
<dbReference type="RefSeq" id="WP_320943926.1">
    <property type="nucleotide sequence ID" value="NZ_BAABEU010000007.1"/>
</dbReference>
<gene>
    <name evidence="1" type="ORF">SM116_08050</name>
</gene>
<keyword evidence="2" id="KW-1185">Reference proteome</keyword>
<name>A0ABZ0SR40_9MICO</name>
<organism evidence="1 2">
    <name type="scientific">Microbacterium rhizosphaerae</name>
    <dbReference type="NCBI Taxonomy" id="1678237"/>
    <lineage>
        <taxon>Bacteria</taxon>
        <taxon>Bacillati</taxon>
        <taxon>Actinomycetota</taxon>
        <taxon>Actinomycetes</taxon>
        <taxon>Micrococcales</taxon>
        <taxon>Microbacteriaceae</taxon>
        <taxon>Microbacterium</taxon>
    </lineage>
</organism>